<evidence type="ECO:0000313" key="1">
    <source>
        <dbReference type="EMBL" id="GAH86873.1"/>
    </source>
</evidence>
<sequence length="67" mass="7432">SKKDRFSSKGNPLSNEVKITSSLIDLNNNNNNPKTGIVKTELNRFSWLKNEFNAILSIGIIQGLATK</sequence>
<proteinExistence type="predicted"/>
<gene>
    <name evidence="1" type="ORF">S03H2_58177</name>
</gene>
<accession>X1KY24</accession>
<dbReference type="EMBL" id="BARU01037318">
    <property type="protein sequence ID" value="GAH86873.1"/>
    <property type="molecule type" value="Genomic_DNA"/>
</dbReference>
<name>X1KY24_9ZZZZ</name>
<protein>
    <submittedName>
        <fullName evidence="1">Uncharacterized protein</fullName>
    </submittedName>
</protein>
<reference evidence="1" key="1">
    <citation type="journal article" date="2014" name="Front. Microbiol.">
        <title>High frequency of phylogenetically diverse reductive dehalogenase-homologous genes in deep subseafloor sedimentary metagenomes.</title>
        <authorList>
            <person name="Kawai M."/>
            <person name="Futagami T."/>
            <person name="Toyoda A."/>
            <person name="Takaki Y."/>
            <person name="Nishi S."/>
            <person name="Hori S."/>
            <person name="Arai W."/>
            <person name="Tsubouchi T."/>
            <person name="Morono Y."/>
            <person name="Uchiyama I."/>
            <person name="Ito T."/>
            <person name="Fujiyama A."/>
            <person name="Inagaki F."/>
            <person name="Takami H."/>
        </authorList>
    </citation>
    <scope>NUCLEOTIDE SEQUENCE</scope>
    <source>
        <strain evidence="1">Expedition CK06-06</strain>
    </source>
</reference>
<comment type="caution">
    <text evidence="1">The sequence shown here is derived from an EMBL/GenBank/DDBJ whole genome shotgun (WGS) entry which is preliminary data.</text>
</comment>
<feature type="non-terminal residue" evidence="1">
    <location>
        <position position="1"/>
    </location>
</feature>
<dbReference type="AlphaFoldDB" id="X1KY24"/>
<organism evidence="1">
    <name type="scientific">marine sediment metagenome</name>
    <dbReference type="NCBI Taxonomy" id="412755"/>
    <lineage>
        <taxon>unclassified sequences</taxon>
        <taxon>metagenomes</taxon>
        <taxon>ecological metagenomes</taxon>
    </lineage>
</organism>